<keyword evidence="1" id="KW-1133">Transmembrane helix</keyword>
<keyword evidence="1" id="KW-0812">Transmembrane</keyword>
<feature type="transmembrane region" description="Helical" evidence="1">
    <location>
        <begin position="5"/>
        <end position="22"/>
    </location>
</feature>
<gene>
    <name evidence="2" type="ORF">METZ01_LOCUS221584</name>
</gene>
<evidence type="ECO:0000256" key="1">
    <source>
        <dbReference type="SAM" id="Phobius"/>
    </source>
</evidence>
<dbReference type="Gene3D" id="1.25.40.10">
    <property type="entry name" value="Tetratricopeptide repeat domain"/>
    <property type="match status" value="1"/>
</dbReference>
<evidence type="ECO:0000313" key="2">
    <source>
        <dbReference type="EMBL" id="SVB68730.1"/>
    </source>
</evidence>
<dbReference type="Pfam" id="PF13431">
    <property type="entry name" value="TPR_17"/>
    <property type="match status" value="1"/>
</dbReference>
<accession>A0A382G0H4</accession>
<feature type="transmembrane region" description="Helical" evidence="1">
    <location>
        <begin position="42"/>
        <end position="63"/>
    </location>
</feature>
<sequence>VSFKSIIIFIFFVLLSVYFSFLNPHEVDIHFAQGRSFHLPMIVLFLGSVLLGILIAGFLHGTLSIKKFLRNLKTAGHVKRQNQTNRKSEALLEAAENFSECGYLSKSISAYEKVLNMSPNNVNALTRLGNIVREQGDIERALELHLRAVEISPENLNSLYGLADDYCAKAIIKKEIETLEKILETDRKSPRTLYRIREVYLRLDDWTSVVDVQRKLIARI</sequence>
<dbReference type="PROSITE" id="PS50005">
    <property type="entry name" value="TPR"/>
    <property type="match status" value="2"/>
</dbReference>
<name>A0A382G0H4_9ZZZZ</name>
<feature type="non-terminal residue" evidence="2">
    <location>
        <position position="220"/>
    </location>
</feature>
<feature type="non-terminal residue" evidence="2">
    <location>
        <position position="1"/>
    </location>
</feature>
<dbReference type="AlphaFoldDB" id="A0A382G0H4"/>
<dbReference type="SUPFAM" id="SSF48452">
    <property type="entry name" value="TPR-like"/>
    <property type="match status" value="1"/>
</dbReference>
<dbReference type="InterPro" id="IPR019734">
    <property type="entry name" value="TPR_rpt"/>
</dbReference>
<dbReference type="SMART" id="SM00028">
    <property type="entry name" value="TPR"/>
    <property type="match status" value="3"/>
</dbReference>
<protein>
    <submittedName>
        <fullName evidence="2">Uncharacterized protein</fullName>
    </submittedName>
</protein>
<reference evidence="2" key="1">
    <citation type="submission" date="2018-05" db="EMBL/GenBank/DDBJ databases">
        <authorList>
            <person name="Lanie J.A."/>
            <person name="Ng W.-L."/>
            <person name="Kazmierczak K.M."/>
            <person name="Andrzejewski T.M."/>
            <person name="Davidsen T.M."/>
            <person name="Wayne K.J."/>
            <person name="Tettelin H."/>
            <person name="Glass J.I."/>
            <person name="Rusch D."/>
            <person name="Podicherti R."/>
            <person name="Tsui H.-C.T."/>
            <person name="Winkler M.E."/>
        </authorList>
    </citation>
    <scope>NUCLEOTIDE SEQUENCE</scope>
</reference>
<organism evidence="2">
    <name type="scientific">marine metagenome</name>
    <dbReference type="NCBI Taxonomy" id="408172"/>
    <lineage>
        <taxon>unclassified sequences</taxon>
        <taxon>metagenomes</taxon>
        <taxon>ecological metagenomes</taxon>
    </lineage>
</organism>
<keyword evidence="1" id="KW-0472">Membrane</keyword>
<dbReference type="EMBL" id="UINC01052883">
    <property type="protein sequence ID" value="SVB68730.1"/>
    <property type="molecule type" value="Genomic_DNA"/>
</dbReference>
<proteinExistence type="predicted"/>
<dbReference type="InterPro" id="IPR011990">
    <property type="entry name" value="TPR-like_helical_dom_sf"/>
</dbReference>
<dbReference type="PROSITE" id="PS50293">
    <property type="entry name" value="TPR_REGION"/>
    <property type="match status" value="1"/>
</dbReference>